<protein>
    <submittedName>
        <fullName evidence="2">Uncharacterized protein</fullName>
    </submittedName>
</protein>
<name>A0A484G2Q3_COLOR</name>
<feature type="compositionally biased region" description="Polar residues" evidence="1">
    <location>
        <begin position="1"/>
        <end position="22"/>
    </location>
</feature>
<reference evidence="3" key="1">
    <citation type="journal article" date="2013" name="New Phytol.">
        <title>Comparative genomic and transcriptomic analyses reveal the hemibiotrophic stage shift of Colletotrichum fungi.</title>
        <authorList>
            <person name="Gan P."/>
            <person name="Ikeda K."/>
            <person name="Irieda H."/>
            <person name="Narusaka M."/>
            <person name="O'Connell R.J."/>
            <person name="Narusaka Y."/>
            <person name="Takano Y."/>
            <person name="Kubo Y."/>
            <person name="Shirasu K."/>
        </authorList>
    </citation>
    <scope>NUCLEOTIDE SEQUENCE [LARGE SCALE GENOMIC DNA]</scope>
    <source>
        <strain evidence="3">104-T / ATCC 96160 / CBS 514.97 / LARS 414 / MAFF 240422</strain>
    </source>
</reference>
<dbReference type="AlphaFoldDB" id="A0A484G2Q3"/>
<proteinExistence type="predicted"/>
<feature type="compositionally biased region" description="Polar residues" evidence="1">
    <location>
        <begin position="112"/>
        <end position="130"/>
    </location>
</feature>
<feature type="region of interest" description="Disordered" evidence="1">
    <location>
        <begin position="1"/>
        <end position="62"/>
    </location>
</feature>
<evidence type="ECO:0000313" key="2">
    <source>
        <dbReference type="EMBL" id="TDZ24438.1"/>
    </source>
</evidence>
<feature type="region of interest" description="Disordered" evidence="1">
    <location>
        <begin position="103"/>
        <end position="153"/>
    </location>
</feature>
<evidence type="ECO:0000256" key="1">
    <source>
        <dbReference type="SAM" id="MobiDB-lite"/>
    </source>
</evidence>
<sequence>MGIYTSNLQTRPCSAQDRQGSVDNPHIHNIPEISHRRRREDDWTRRGRSHGQTRKTPVRSAPTHTKYYYDVVHQHPSSPYADTHGAWVLRVFLARSTGGNGLPHAKSAPYSHPNTAITKKQSTKPANGNPSPCPRHRHASPNRTSTPASEAGGESRLLFLRSVDRVNLQPVSSGENLIPVEQTYWLRYKETMAPTWTLSAKPDRVFGRQVWSQHPNTRRGRVPTLFLFGDRLNSLPP</sequence>
<gene>
    <name evidence="2" type="ORF">Cob_v003401</name>
</gene>
<evidence type="ECO:0000313" key="3">
    <source>
        <dbReference type="Proteomes" id="UP000014480"/>
    </source>
</evidence>
<comment type="caution">
    <text evidence="2">The sequence shown here is derived from an EMBL/GenBank/DDBJ whole genome shotgun (WGS) entry which is preliminary data.</text>
</comment>
<dbReference type="EMBL" id="AMCV02000005">
    <property type="protein sequence ID" value="TDZ24438.1"/>
    <property type="molecule type" value="Genomic_DNA"/>
</dbReference>
<organism evidence="2 3">
    <name type="scientific">Colletotrichum orbiculare (strain 104-T / ATCC 96160 / CBS 514.97 / LARS 414 / MAFF 240422)</name>
    <name type="common">Cucumber anthracnose fungus</name>
    <name type="synonym">Colletotrichum lagenarium</name>
    <dbReference type="NCBI Taxonomy" id="1213857"/>
    <lineage>
        <taxon>Eukaryota</taxon>
        <taxon>Fungi</taxon>
        <taxon>Dikarya</taxon>
        <taxon>Ascomycota</taxon>
        <taxon>Pezizomycotina</taxon>
        <taxon>Sordariomycetes</taxon>
        <taxon>Hypocreomycetidae</taxon>
        <taxon>Glomerellales</taxon>
        <taxon>Glomerellaceae</taxon>
        <taxon>Colletotrichum</taxon>
        <taxon>Colletotrichum orbiculare species complex</taxon>
    </lineage>
</organism>
<reference evidence="3" key="2">
    <citation type="journal article" date="2019" name="Mol. Plant Microbe Interact.">
        <title>Genome sequence resources for four phytopathogenic fungi from the Colletotrichum orbiculare species complex.</title>
        <authorList>
            <person name="Gan P."/>
            <person name="Tsushima A."/>
            <person name="Narusaka M."/>
            <person name="Narusaka Y."/>
            <person name="Takano Y."/>
            <person name="Kubo Y."/>
            <person name="Shirasu K."/>
        </authorList>
    </citation>
    <scope>GENOME REANNOTATION</scope>
    <source>
        <strain evidence="3">104-T / ATCC 96160 / CBS 514.97 / LARS 414 / MAFF 240422</strain>
    </source>
</reference>
<feature type="compositionally biased region" description="Basic residues" evidence="1">
    <location>
        <begin position="46"/>
        <end position="57"/>
    </location>
</feature>
<dbReference type="Proteomes" id="UP000014480">
    <property type="component" value="Unassembled WGS sequence"/>
</dbReference>
<keyword evidence="3" id="KW-1185">Reference proteome</keyword>
<accession>A0A484G2Q3</accession>